<reference evidence="4" key="1">
    <citation type="submission" date="2022-08" db="UniProtKB">
        <authorList>
            <consortium name="EnsemblMetazoa"/>
        </authorList>
    </citation>
    <scope>IDENTIFICATION</scope>
    <source>
        <strain evidence="4">Israel</strain>
    </source>
</reference>
<dbReference type="EnsemblMetazoa" id="PPAI002255-RA">
    <property type="protein sequence ID" value="PPAI002255-PA"/>
    <property type="gene ID" value="PPAI002255"/>
</dbReference>
<evidence type="ECO:0000256" key="2">
    <source>
        <dbReference type="PROSITE-ProRule" id="PRU00059"/>
    </source>
</evidence>
<dbReference type="SMART" id="SM00192">
    <property type="entry name" value="LDLa"/>
    <property type="match status" value="1"/>
</dbReference>
<dbReference type="GO" id="GO:0005886">
    <property type="term" value="C:plasma membrane"/>
    <property type="evidence" value="ECO:0007669"/>
    <property type="project" value="TreeGrafter"/>
</dbReference>
<evidence type="ECO:0000313" key="4">
    <source>
        <dbReference type="EnsemblMetazoa" id="PPAI002255-PA"/>
    </source>
</evidence>
<dbReference type="PROSITE" id="PS01180">
    <property type="entry name" value="CUB"/>
    <property type="match status" value="2"/>
</dbReference>
<dbReference type="VEuPathDB" id="VectorBase:PPAPM1_012238"/>
<dbReference type="EMBL" id="AJVK01024270">
    <property type="status" value="NOT_ANNOTATED_CDS"/>
    <property type="molecule type" value="Genomic_DNA"/>
</dbReference>
<dbReference type="AlphaFoldDB" id="A0A1B0D4B7"/>
<protein>
    <recommendedName>
        <fullName evidence="3">CUB domain-containing protein</fullName>
    </recommendedName>
</protein>
<dbReference type="InterPro" id="IPR002172">
    <property type="entry name" value="LDrepeatLR_classA_rpt"/>
</dbReference>
<dbReference type="Proteomes" id="UP000092462">
    <property type="component" value="Unassembled WGS sequence"/>
</dbReference>
<feature type="domain" description="CUB" evidence="3">
    <location>
        <begin position="78"/>
        <end position="230"/>
    </location>
</feature>
<dbReference type="Gene3D" id="4.10.400.10">
    <property type="entry name" value="Low-density Lipoprotein Receptor"/>
    <property type="match status" value="1"/>
</dbReference>
<sequence length="282" mass="31126">MVCINVCLEDWLEMYVVYRDGSDRFLGRYCSFTAPGPVESPQRAVGIRVFLHTDQENVASGFKARYIFEAAKSVFGDCGGNYTGQDSGVITSPNFPANYHGPGKGLASSACNWYITARIGYKILLNFEVFSVEGDPAGMNLLSVLVFVKALVKNLIKNTYSMFHAGRGCPAAVLRLWTFPESDAAPQELCGEKLAEQWHYMSQGQTARISFTTTDKTIGAQGFRIVWTEVQDTGPGPPSSIANMCEPTYHFMCEHSNYCIAEKLRCDNVKNCGPGDDSDEMH</sequence>
<evidence type="ECO:0000259" key="3">
    <source>
        <dbReference type="PROSITE" id="PS01180"/>
    </source>
</evidence>
<dbReference type="InterPro" id="IPR000859">
    <property type="entry name" value="CUB_dom"/>
</dbReference>
<dbReference type="PANTHER" id="PTHR47537">
    <property type="entry name" value="CUBILIN"/>
    <property type="match status" value="1"/>
</dbReference>
<feature type="domain" description="CUB" evidence="3">
    <location>
        <begin position="1"/>
        <end position="69"/>
    </location>
</feature>
<comment type="caution">
    <text evidence="2">Lacks conserved residue(s) required for the propagation of feature annotation.</text>
</comment>
<dbReference type="Pfam" id="PF00431">
    <property type="entry name" value="CUB"/>
    <property type="match status" value="1"/>
</dbReference>
<dbReference type="InterPro" id="IPR035914">
    <property type="entry name" value="Sperma_CUB_dom_sf"/>
</dbReference>
<evidence type="ECO:0000313" key="5">
    <source>
        <dbReference type="Proteomes" id="UP000092462"/>
    </source>
</evidence>
<proteinExistence type="predicted"/>
<dbReference type="CDD" id="cd00041">
    <property type="entry name" value="CUB"/>
    <property type="match status" value="2"/>
</dbReference>
<dbReference type="InterPro" id="IPR053207">
    <property type="entry name" value="Non-NMDA_GluR_Accessory"/>
</dbReference>
<dbReference type="SMART" id="SM00042">
    <property type="entry name" value="CUB"/>
    <property type="match status" value="1"/>
</dbReference>
<dbReference type="InterPro" id="IPR036055">
    <property type="entry name" value="LDL_receptor-like_sf"/>
</dbReference>
<dbReference type="Gene3D" id="2.60.120.290">
    <property type="entry name" value="Spermadhesin, CUB domain"/>
    <property type="match status" value="2"/>
</dbReference>
<evidence type="ECO:0000256" key="1">
    <source>
        <dbReference type="ARBA" id="ARBA00023157"/>
    </source>
</evidence>
<name>A0A1B0D4B7_PHLPP</name>
<keyword evidence="5" id="KW-1185">Reference proteome</keyword>
<keyword evidence="1" id="KW-1015">Disulfide bond</keyword>
<dbReference type="SUPFAM" id="SSF49854">
    <property type="entry name" value="Spermadhesin, CUB domain"/>
    <property type="match status" value="2"/>
</dbReference>
<accession>A0A1B0D4B7</accession>
<organism evidence="4 5">
    <name type="scientific">Phlebotomus papatasi</name>
    <name type="common">Sandfly</name>
    <dbReference type="NCBI Taxonomy" id="29031"/>
    <lineage>
        <taxon>Eukaryota</taxon>
        <taxon>Metazoa</taxon>
        <taxon>Ecdysozoa</taxon>
        <taxon>Arthropoda</taxon>
        <taxon>Hexapoda</taxon>
        <taxon>Insecta</taxon>
        <taxon>Pterygota</taxon>
        <taxon>Neoptera</taxon>
        <taxon>Endopterygota</taxon>
        <taxon>Diptera</taxon>
        <taxon>Nematocera</taxon>
        <taxon>Psychodoidea</taxon>
        <taxon>Psychodidae</taxon>
        <taxon>Phlebotomus</taxon>
        <taxon>Phlebotomus</taxon>
    </lineage>
</organism>
<dbReference type="PANTHER" id="PTHR47537:SF6">
    <property type="entry name" value="CUB DOMAIN-CONTAINING PROTEIN"/>
    <property type="match status" value="1"/>
</dbReference>
<dbReference type="VEuPathDB" id="VectorBase:PPAI002255"/>
<dbReference type="SUPFAM" id="SSF57424">
    <property type="entry name" value="LDL receptor-like module"/>
    <property type="match status" value="1"/>
</dbReference>